<dbReference type="AlphaFoldDB" id="A0A4P8YEC1"/>
<dbReference type="EMBL" id="CP040428">
    <property type="protein sequence ID" value="QCT18800.1"/>
    <property type="molecule type" value="Genomic_DNA"/>
</dbReference>
<evidence type="ECO:0000259" key="1">
    <source>
        <dbReference type="Pfam" id="PF25319"/>
    </source>
</evidence>
<dbReference type="Proteomes" id="UP000302163">
    <property type="component" value="Chromosome"/>
</dbReference>
<evidence type="ECO:0000313" key="2">
    <source>
        <dbReference type="EMBL" id="QCT18800.1"/>
    </source>
</evidence>
<keyword evidence="3" id="KW-1185">Reference proteome</keyword>
<dbReference type="Pfam" id="PF25319">
    <property type="entry name" value="HofO"/>
    <property type="match status" value="1"/>
</dbReference>
<reference evidence="2 3" key="1">
    <citation type="submission" date="2019-05" db="EMBL/GenBank/DDBJ databases">
        <title>Complete genome sequence of Izhakiella calystegiae KSNA2, an endophyte isolated from beach morning glory (Calystegia soldanella).</title>
        <authorList>
            <person name="Jiang L."/>
            <person name="Jeong J.C."/>
            <person name="Kim C.Y."/>
            <person name="Kim D.H."/>
            <person name="Kim S.W."/>
            <person name="Lee j."/>
        </authorList>
    </citation>
    <scope>NUCLEOTIDE SEQUENCE [LARGE SCALE GENOMIC DNA]</scope>
    <source>
        <strain evidence="2 3">KSNA2</strain>
    </source>
</reference>
<accession>A0A4P8YEC1</accession>
<proteinExistence type="predicted"/>
<protein>
    <recommendedName>
        <fullName evidence="1">DNA utilization protein HofO C-terminal domain-containing protein</fullName>
    </recommendedName>
</protein>
<sequence length="145" mass="16450">MMPPRLDDWLLGPRRRRAICGFIWGLVMVGMTALPSGPAVQLREADREWVQQRIRLRQMWLQEQETTATLLPPVRPFSALRLARASGGQITSWQADEGVLILSVDWPTLPRLFRLLAESDVVLRGFQLEPGAPALNLTLRLEAEQ</sequence>
<dbReference type="KEGG" id="izh:FEM41_03620"/>
<organism evidence="2 3">
    <name type="scientific">Jejubacter calystegiae</name>
    <dbReference type="NCBI Taxonomy" id="2579935"/>
    <lineage>
        <taxon>Bacteria</taxon>
        <taxon>Pseudomonadati</taxon>
        <taxon>Pseudomonadota</taxon>
        <taxon>Gammaproteobacteria</taxon>
        <taxon>Enterobacterales</taxon>
        <taxon>Enterobacteriaceae</taxon>
        <taxon>Jejubacter</taxon>
    </lineage>
</organism>
<dbReference type="InterPro" id="IPR057522">
    <property type="entry name" value="HofO_C"/>
</dbReference>
<dbReference type="OrthoDB" id="6564173at2"/>
<feature type="domain" description="DNA utilization protein HofO C-terminal" evidence="1">
    <location>
        <begin position="77"/>
        <end position="144"/>
    </location>
</feature>
<dbReference type="RefSeq" id="WP_138094526.1">
    <property type="nucleotide sequence ID" value="NZ_CP040428.1"/>
</dbReference>
<gene>
    <name evidence="2" type="ORF">FEM41_03620</name>
</gene>
<evidence type="ECO:0000313" key="3">
    <source>
        <dbReference type="Proteomes" id="UP000302163"/>
    </source>
</evidence>
<name>A0A4P8YEC1_9ENTR</name>